<dbReference type="GO" id="GO:0003677">
    <property type="term" value="F:DNA binding"/>
    <property type="evidence" value="ECO:0007669"/>
    <property type="project" value="UniProtKB-KW"/>
</dbReference>
<evidence type="ECO:0000256" key="2">
    <source>
        <dbReference type="ARBA" id="ARBA00022908"/>
    </source>
</evidence>
<dbReference type="SUPFAM" id="SSF56349">
    <property type="entry name" value="DNA breaking-rejoining enzymes"/>
    <property type="match status" value="1"/>
</dbReference>
<dbReference type="Pfam" id="PF13356">
    <property type="entry name" value="Arm-DNA-bind_3"/>
    <property type="match status" value="1"/>
</dbReference>
<dbReference type="InterPro" id="IPR050808">
    <property type="entry name" value="Phage_Integrase"/>
</dbReference>
<sequence>MATLNKLTTAEVKNARAPRDRDLWVNDGGGLWLHVRPSGGKAWRLRYTVAGKRRILDIGDALVKSLADARADATRYREQIDKGVDPIEQDRLDKEAERAEAERQRQEHDARLTFSAAASKWCEFQLSARKDKGAEAMRALKKDVLNILGDRELRGVRKGDLMMCLDAIVARGARRQANICLRELRQFFSWCETRDWIERDPLFGVDKKHVGGEDQERDRVLSPAEITQLRDQLAASNLERRTQLAIWIMLSTLCRVGELIRARWESIDLDARTWLIPADDSKNGMPQLVYLSEFSRRHFEELRALTGWSEWAFPASRLTKQHARRDLITKQIYDRQNNAAGSHRCRESHALDLPGGNWTPHDLRRTGATLMGENGVLSEIIERCLNHKEHRKVVRTYQRQELVAERRQAWQILGEYLDELVYGNPRKVLQLVRGAA</sequence>
<dbReference type="AlphaFoldDB" id="E6PQA2"/>
<evidence type="ECO:0000256" key="4">
    <source>
        <dbReference type="ARBA" id="ARBA00023172"/>
    </source>
</evidence>
<dbReference type="GO" id="GO:0075713">
    <property type="term" value="P:establishment of integrated proviral latency"/>
    <property type="evidence" value="ECO:0007669"/>
    <property type="project" value="UniProtKB-KW"/>
</dbReference>
<evidence type="ECO:0000256" key="6">
    <source>
        <dbReference type="ARBA" id="ARBA00023296"/>
    </source>
</evidence>
<dbReference type="GO" id="GO:0046718">
    <property type="term" value="P:symbiont entry into host cell"/>
    <property type="evidence" value="ECO:0007669"/>
    <property type="project" value="UniProtKB-KW"/>
</dbReference>
<reference evidence="8" key="1">
    <citation type="submission" date="2009-10" db="EMBL/GenBank/DDBJ databases">
        <title>Diversity of trophic interactions inside an arsenic-rich microbial ecosystem.</title>
        <authorList>
            <person name="Bertin P.N."/>
            <person name="Heinrich-Salmeron A."/>
            <person name="Pelletier E."/>
            <person name="Goulhen-Chollet F."/>
            <person name="Arsene-Ploetze F."/>
            <person name="Gallien S."/>
            <person name="Calteau A."/>
            <person name="Vallenet D."/>
            <person name="Casiot C."/>
            <person name="Chane-Woon-Ming B."/>
            <person name="Giloteaux L."/>
            <person name="Barakat M."/>
            <person name="Bonnefoy V."/>
            <person name="Bruneel O."/>
            <person name="Chandler M."/>
            <person name="Cleiss J."/>
            <person name="Duran R."/>
            <person name="Elbaz-Poulichet F."/>
            <person name="Fonknechten N."/>
            <person name="Lauga B."/>
            <person name="Mornico D."/>
            <person name="Ortet P."/>
            <person name="Schaeffer C."/>
            <person name="Siguier P."/>
            <person name="Alexander Thil Smith A."/>
            <person name="Van Dorsselaer A."/>
            <person name="Weissenbach J."/>
            <person name="Medigue C."/>
            <person name="Le Paslier D."/>
        </authorList>
    </citation>
    <scope>NUCLEOTIDE SEQUENCE</scope>
</reference>
<dbReference type="CDD" id="cd00801">
    <property type="entry name" value="INT_P4_C"/>
    <property type="match status" value="1"/>
</dbReference>
<comment type="caution">
    <text evidence="8">The sequence shown here is derived from an EMBL/GenBank/DDBJ whole genome shotgun (WGS) entry which is preliminary data.</text>
</comment>
<keyword evidence="3" id="KW-0238">DNA-binding</keyword>
<proteinExistence type="inferred from homology"/>
<name>E6PQA2_9ZZZZ</name>
<feature type="domain" description="Tyr recombinase" evidence="7">
    <location>
        <begin position="216"/>
        <end position="411"/>
    </location>
</feature>
<evidence type="ECO:0000313" key="9">
    <source>
        <dbReference type="EMBL" id="CBH98170.1"/>
    </source>
</evidence>
<keyword evidence="4" id="KW-0233">DNA recombination</keyword>
<dbReference type="GO" id="GO:0015074">
    <property type="term" value="P:DNA integration"/>
    <property type="evidence" value="ECO:0007669"/>
    <property type="project" value="UniProtKB-KW"/>
</dbReference>
<keyword evidence="6" id="KW-1160">Virus entry into host cell</keyword>
<dbReference type="PANTHER" id="PTHR30629:SF2">
    <property type="entry name" value="PROPHAGE INTEGRASE INTS-RELATED"/>
    <property type="match status" value="1"/>
</dbReference>
<organism evidence="8">
    <name type="scientific">mine drainage metagenome</name>
    <dbReference type="NCBI Taxonomy" id="410659"/>
    <lineage>
        <taxon>unclassified sequences</taxon>
        <taxon>metagenomes</taxon>
        <taxon>ecological metagenomes</taxon>
    </lineage>
</organism>
<dbReference type="PANTHER" id="PTHR30629">
    <property type="entry name" value="PROPHAGE INTEGRASE"/>
    <property type="match status" value="1"/>
</dbReference>
<dbReference type="InterPro" id="IPR002104">
    <property type="entry name" value="Integrase_catalytic"/>
</dbReference>
<gene>
    <name evidence="8" type="ORF">CARN2_1716</name>
    <name evidence="9" type="ORF">CARN2_3646</name>
</gene>
<evidence type="ECO:0000313" key="8">
    <source>
        <dbReference type="EMBL" id="CBH97106.1"/>
    </source>
</evidence>
<evidence type="ECO:0000259" key="7">
    <source>
        <dbReference type="PROSITE" id="PS51898"/>
    </source>
</evidence>
<keyword evidence="2" id="KW-0229">DNA integration</keyword>
<accession>E6PQA2</accession>
<dbReference type="InterPro" id="IPR010998">
    <property type="entry name" value="Integrase_recombinase_N"/>
</dbReference>
<evidence type="ECO:0000256" key="1">
    <source>
        <dbReference type="ARBA" id="ARBA00008857"/>
    </source>
</evidence>
<dbReference type="EMBL" id="CABM01000041">
    <property type="protein sequence ID" value="CBH97106.1"/>
    <property type="molecule type" value="Genomic_DNA"/>
</dbReference>
<dbReference type="Pfam" id="PF22022">
    <property type="entry name" value="Phage_int_M"/>
    <property type="match status" value="1"/>
</dbReference>
<evidence type="ECO:0000256" key="5">
    <source>
        <dbReference type="ARBA" id="ARBA00023195"/>
    </source>
</evidence>
<dbReference type="InterPro" id="IPR053876">
    <property type="entry name" value="Phage_int_M"/>
</dbReference>
<evidence type="ECO:0000256" key="3">
    <source>
        <dbReference type="ARBA" id="ARBA00023125"/>
    </source>
</evidence>
<dbReference type="InterPro" id="IPR013762">
    <property type="entry name" value="Integrase-like_cat_sf"/>
</dbReference>
<comment type="similarity">
    <text evidence="1">Belongs to the 'phage' integrase family.</text>
</comment>
<dbReference type="Pfam" id="PF00589">
    <property type="entry name" value="Phage_integrase"/>
    <property type="match status" value="1"/>
</dbReference>
<keyword evidence="5" id="KW-1179">Viral genome integration</keyword>
<dbReference type="InterPro" id="IPR025166">
    <property type="entry name" value="Integrase_DNA_bind_dom"/>
</dbReference>
<dbReference type="InterPro" id="IPR011010">
    <property type="entry name" value="DNA_brk_join_enz"/>
</dbReference>
<dbReference type="InterPro" id="IPR038488">
    <property type="entry name" value="Integrase_DNA-bd_sf"/>
</dbReference>
<dbReference type="Gene3D" id="1.10.150.130">
    <property type="match status" value="1"/>
</dbReference>
<dbReference type="Gene3D" id="1.10.443.10">
    <property type="entry name" value="Intergrase catalytic core"/>
    <property type="match status" value="1"/>
</dbReference>
<dbReference type="Gene3D" id="3.30.160.390">
    <property type="entry name" value="Integrase, DNA-binding domain"/>
    <property type="match status" value="1"/>
</dbReference>
<dbReference type="GO" id="GO:0006310">
    <property type="term" value="P:DNA recombination"/>
    <property type="evidence" value="ECO:0007669"/>
    <property type="project" value="UniProtKB-KW"/>
</dbReference>
<dbReference type="EMBL" id="CABM01000049">
    <property type="protein sequence ID" value="CBH98170.1"/>
    <property type="molecule type" value="Genomic_DNA"/>
</dbReference>
<dbReference type="GO" id="GO:0044826">
    <property type="term" value="P:viral genome integration into host DNA"/>
    <property type="evidence" value="ECO:0007669"/>
    <property type="project" value="UniProtKB-KW"/>
</dbReference>
<protein>
    <submittedName>
        <fullName evidence="8">Phage integrase</fullName>
    </submittedName>
</protein>
<dbReference type="PROSITE" id="PS51898">
    <property type="entry name" value="TYR_RECOMBINASE"/>
    <property type="match status" value="1"/>
</dbReference>